<dbReference type="InterPro" id="IPR003661">
    <property type="entry name" value="HisK_dim/P_dom"/>
</dbReference>
<comment type="caution">
    <text evidence="9">The sequence shown here is derived from an EMBL/GenBank/DDBJ whole genome shotgun (WGS) entry which is preliminary data.</text>
</comment>
<dbReference type="Pfam" id="PF08447">
    <property type="entry name" value="PAS_3"/>
    <property type="match status" value="1"/>
</dbReference>
<comment type="caution">
    <text evidence="4">Lacks conserved residue(s) required for the propagation of feature annotation.</text>
</comment>
<dbReference type="Pfam" id="PF00512">
    <property type="entry name" value="HisKA"/>
    <property type="match status" value="1"/>
</dbReference>
<feature type="domain" description="Response regulatory" evidence="6">
    <location>
        <begin position="4"/>
        <end position="115"/>
    </location>
</feature>
<dbReference type="Gene3D" id="3.30.565.10">
    <property type="entry name" value="Histidine kinase-like ATPase, C-terminal domain"/>
    <property type="match status" value="1"/>
</dbReference>
<sequence>MKPSILLISGAPQVRSLQKLALESQGWQVQEADTVAAITAWGPRPDVIVLEASTPLEGLATEDAPRRALEALGVPLLVMASAAEQEQLTRQKLRAVYLGYPLSLGGLLEAVRMVLPISALSPDGTQSPTVLVADDDPVSRKLLMLLLAPFHFNVLLATDGTAALELARRRKPDAVLADVLMPGLDGFRLCLALRKEPRLTHVPVLLTHIGTPDELDLRMAQNVGANGFVRRTQEGDEILGALLRELRHGGFSPAAAEQSPSVDEHLHGMVRRLERQVGLLTQAERAVSESEERYRLIVSGSFDGVWDWDLRRRSFWCSPRLLEMLGLEPEDFLGTYEGFVERLHPEDRDAVVNALSTHLEHGTPYDASFRLRHADGSYRTCMGRGRAQRDVSGRPVRMAGIIDDVTERLRLLRETQEAVRTRDEFLSVAAHELRTPLTALRLRLQGVNQALRAEGPWSPERISQALGSADRQVGRLASLVDTLLDVSQLHSQAPRLQLEEVDLASVVRDAVEHSEHEAVRLGCRLVLASLPSTLGRWDRVRMTQVIRHLLANAMKFGPGKPVEVVLQSESDTAVLEVRDHGIGIAPERVEGLFQRFERAVSVRHYGGLGLGLYRVRRIVEAHGGAVTVDSVPGQGATFRVHLPRAGAVRAALLPVQA</sequence>
<dbReference type="SMART" id="SM00448">
    <property type="entry name" value="REC"/>
    <property type="match status" value="1"/>
</dbReference>
<dbReference type="PRINTS" id="PR00344">
    <property type="entry name" value="BCTRLSENSOR"/>
</dbReference>
<dbReference type="NCBIfam" id="TIGR00229">
    <property type="entry name" value="sensory_box"/>
    <property type="match status" value="1"/>
</dbReference>
<dbReference type="SUPFAM" id="SSF47384">
    <property type="entry name" value="Homodimeric domain of signal transducing histidine kinase"/>
    <property type="match status" value="1"/>
</dbReference>
<dbReference type="PROSITE" id="PS50109">
    <property type="entry name" value="HIS_KIN"/>
    <property type="match status" value="1"/>
</dbReference>
<dbReference type="PANTHER" id="PTHR43547">
    <property type="entry name" value="TWO-COMPONENT HISTIDINE KINASE"/>
    <property type="match status" value="1"/>
</dbReference>
<dbReference type="EMBL" id="JMCB01000022">
    <property type="protein sequence ID" value="KFE62386.1"/>
    <property type="molecule type" value="Genomic_DNA"/>
</dbReference>
<dbReference type="PATRIC" id="fig|394096.3.peg.7831"/>
<dbReference type="SMART" id="SM00388">
    <property type="entry name" value="HisKA"/>
    <property type="match status" value="1"/>
</dbReference>
<name>A0A085W3X3_9BACT</name>
<dbReference type="InterPro" id="IPR011006">
    <property type="entry name" value="CheY-like_superfamily"/>
</dbReference>
<evidence type="ECO:0000256" key="2">
    <source>
        <dbReference type="ARBA" id="ARBA00012438"/>
    </source>
</evidence>
<dbReference type="EC" id="2.7.13.3" evidence="2"/>
<feature type="domain" description="PAS" evidence="7">
    <location>
        <begin position="290"/>
        <end position="362"/>
    </location>
</feature>
<evidence type="ECO:0000259" key="8">
    <source>
        <dbReference type="PROSITE" id="PS50113"/>
    </source>
</evidence>
<feature type="domain" description="Histidine kinase" evidence="5">
    <location>
        <begin position="428"/>
        <end position="646"/>
    </location>
</feature>
<dbReference type="InterPro" id="IPR005467">
    <property type="entry name" value="His_kinase_dom"/>
</dbReference>
<accession>A0A085W3X3</accession>
<dbReference type="SMART" id="SM00086">
    <property type="entry name" value="PAC"/>
    <property type="match status" value="1"/>
</dbReference>
<dbReference type="SUPFAM" id="SSF55874">
    <property type="entry name" value="ATPase domain of HSP90 chaperone/DNA topoisomerase II/histidine kinase"/>
    <property type="match status" value="1"/>
</dbReference>
<evidence type="ECO:0000256" key="4">
    <source>
        <dbReference type="PROSITE-ProRule" id="PRU00169"/>
    </source>
</evidence>
<dbReference type="CDD" id="cd00082">
    <property type="entry name" value="HisKA"/>
    <property type="match status" value="1"/>
</dbReference>
<evidence type="ECO:0000256" key="1">
    <source>
        <dbReference type="ARBA" id="ARBA00000085"/>
    </source>
</evidence>
<dbReference type="CDD" id="cd00075">
    <property type="entry name" value="HATPase"/>
    <property type="match status" value="1"/>
</dbReference>
<dbReference type="PROSITE" id="PS50110">
    <property type="entry name" value="RESPONSE_REGULATORY"/>
    <property type="match status" value="2"/>
</dbReference>
<evidence type="ECO:0000259" key="7">
    <source>
        <dbReference type="PROSITE" id="PS50112"/>
    </source>
</evidence>
<dbReference type="SMART" id="SM00387">
    <property type="entry name" value="HATPase_c"/>
    <property type="match status" value="1"/>
</dbReference>
<dbReference type="RefSeq" id="WP_044197538.1">
    <property type="nucleotide sequence ID" value="NZ_JMCB01000022.1"/>
</dbReference>
<reference evidence="9 10" key="1">
    <citation type="submission" date="2014-04" db="EMBL/GenBank/DDBJ databases">
        <title>Genome assembly of Hyalangium minutum DSM 14724.</title>
        <authorList>
            <person name="Sharma G."/>
            <person name="Subramanian S."/>
        </authorList>
    </citation>
    <scope>NUCLEOTIDE SEQUENCE [LARGE SCALE GENOMIC DNA]</scope>
    <source>
        <strain evidence="9 10">DSM 14724</strain>
    </source>
</reference>
<dbReference type="InterPro" id="IPR036097">
    <property type="entry name" value="HisK_dim/P_sf"/>
</dbReference>
<dbReference type="InterPro" id="IPR001789">
    <property type="entry name" value="Sig_transdc_resp-reg_receiver"/>
</dbReference>
<evidence type="ECO:0000259" key="5">
    <source>
        <dbReference type="PROSITE" id="PS50109"/>
    </source>
</evidence>
<feature type="modified residue" description="4-aspartylphosphate" evidence="4">
    <location>
        <position position="178"/>
    </location>
</feature>
<dbReference type="PROSITE" id="PS50113">
    <property type="entry name" value="PAC"/>
    <property type="match status" value="1"/>
</dbReference>
<dbReference type="InterPro" id="IPR036890">
    <property type="entry name" value="HATPase_C_sf"/>
</dbReference>
<evidence type="ECO:0000259" key="6">
    <source>
        <dbReference type="PROSITE" id="PS50110"/>
    </source>
</evidence>
<dbReference type="InterPro" id="IPR013655">
    <property type="entry name" value="PAS_fold_3"/>
</dbReference>
<protein>
    <recommendedName>
        <fullName evidence="2">histidine kinase</fullName>
        <ecNumber evidence="2">2.7.13.3</ecNumber>
    </recommendedName>
</protein>
<dbReference type="CDD" id="cd00130">
    <property type="entry name" value="PAS"/>
    <property type="match status" value="1"/>
</dbReference>
<dbReference type="InterPro" id="IPR000700">
    <property type="entry name" value="PAS-assoc_C"/>
</dbReference>
<proteinExistence type="predicted"/>
<keyword evidence="10" id="KW-1185">Reference proteome</keyword>
<dbReference type="SUPFAM" id="SSF52172">
    <property type="entry name" value="CheY-like"/>
    <property type="match status" value="2"/>
</dbReference>
<dbReference type="Gene3D" id="3.40.50.2300">
    <property type="match status" value="1"/>
</dbReference>
<feature type="domain" description="Response regulatory" evidence="6">
    <location>
        <begin position="129"/>
        <end position="246"/>
    </location>
</feature>
<keyword evidence="3 4" id="KW-0597">Phosphoprotein</keyword>
<feature type="domain" description="PAC" evidence="8">
    <location>
        <begin position="365"/>
        <end position="417"/>
    </location>
</feature>
<gene>
    <name evidence="9" type="ORF">DB31_4096</name>
</gene>
<dbReference type="InterPro" id="IPR000014">
    <property type="entry name" value="PAS"/>
</dbReference>
<dbReference type="PROSITE" id="PS50112">
    <property type="entry name" value="PAS"/>
    <property type="match status" value="1"/>
</dbReference>
<dbReference type="InterPro" id="IPR003594">
    <property type="entry name" value="HATPase_dom"/>
</dbReference>
<organism evidence="9 10">
    <name type="scientific">Hyalangium minutum</name>
    <dbReference type="NCBI Taxonomy" id="394096"/>
    <lineage>
        <taxon>Bacteria</taxon>
        <taxon>Pseudomonadati</taxon>
        <taxon>Myxococcota</taxon>
        <taxon>Myxococcia</taxon>
        <taxon>Myxococcales</taxon>
        <taxon>Cystobacterineae</taxon>
        <taxon>Archangiaceae</taxon>
        <taxon>Hyalangium</taxon>
    </lineage>
</organism>
<dbReference type="AlphaFoldDB" id="A0A085W3X3"/>
<dbReference type="OrthoDB" id="8552871at2"/>
<dbReference type="STRING" id="394096.DB31_4096"/>
<dbReference type="Proteomes" id="UP000028725">
    <property type="component" value="Unassembled WGS sequence"/>
</dbReference>
<dbReference type="InterPro" id="IPR001610">
    <property type="entry name" value="PAC"/>
</dbReference>
<dbReference type="SMART" id="SM00091">
    <property type="entry name" value="PAS"/>
    <property type="match status" value="1"/>
</dbReference>
<evidence type="ECO:0000256" key="3">
    <source>
        <dbReference type="ARBA" id="ARBA00022553"/>
    </source>
</evidence>
<dbReference type="Pfam" id="PF00072">
    <property type="entry name" value="Response_reg"/>
    <property type="match status" value="1"/>
</dbReference>
<dbReference type="InterPro" id="IPR035965">
    <property type="entry name" value="PAS-like_dom_sf"/>
</dbReference>
<evidence type="ECO:0000313" key="10">
    <source>
        <dbReference type="Proteomes" id="UP000028725"/>
    </source>
</evidence>
<dbReference type="SUPFAM" id="SSF55785">
    <property type="entry name" value="PYP-like sensor domain (PAS domain)"/>
    <property type="match status" value="1"/>
</dbReference>
<dbReference type="PANTHER" id="PTHR43547:SF2">
    <property type="entry name" value="HYBRID SIGNAL TRANSDUCTION HISTIDINE KINASE C"/>
    <property type="match status" value="1"/>
</dbReference>
<dbReference type="Gene3D" id="3.30.450.20">
    <property type="entry name" value="PAS domain"/>
    <property type="match status" value="1"/>
</dbReference>
<dbReference type="Pfam" id="PF02518">
    <property type="entry name" value="HATPase_c"/>
    <property type="match status" value="1"/>
</dbReference>
<evidence type="ECO:0000313" key="9">
    <source>
        <dbReference type="EMBL" id="KFE62386.1"/>
    </source>
</evidence>
<comment type="catalytic activity">
    <reaction evidence="1">
        <text>ATP + protein L-histidine = ADP + protein N-phospho-L-histidine.</text>
        <dbReference type="EC" id="2.7.13.3"/>
    </reaction>
</comment>
<dbReference type="Gene3D" id="1.10.287.130">
    <property type="match status" value="1"/>
</dbReference>
<dbReference type="GO" id="GO:0000155">
    <property type="term" value="F:phosphorelay sensor kinase activity"/>
    <property type="evidence" value="ECO:0007669"/>
    <property type="project" value="InterPro"/>
</dbReference>
<dbReference type="InterPro" id="IPR004358">
    <property type="entry name" value="Sig_transdc_His_kin-like_C"/>
</dbReference>